<dbReference type="VEuPathDB" id="VectorBase:ASIC019368"/>
<evidence type="ECO:0000256" key="7">
    <source>
        <dbReference type="SAM" id="SignalP"/>
    </source>
</evidence>
<evidence type="ECO:0000313" key="10">
    <source>
        <dbReference type="EnsemblMetazoa" id="ASIC019368-PA"/>
    </source>
</evidence>
<dbReference type="SMART" id="SM00494">
    <property type="entry name" value="ChtBD2"/>
    <property type="match status" value="12"/>
</dbReference>
<feature type="domain" description="Chitin-binding type-2" evidence="8">
    <location>
        <begin position="1144"/>
        <end position="1201"/>
    </location>
</feature>
<dbReference type="GO" id="GO:0008061">
    <property type="term" value="F:chitin binding"/>
    <property type="evidence" value="ECO:0007669"/>
    <property type="project" value="UniProtKB-KW"/>
</dbReference>
<feature type="domain" description="Chitin-binding type-2" evidence="8">
    <location>
        <begin position="848"/>
        <end position="903"/>
    </location>
</feature>
<reference evidence="10" key="2">
    <citation type="submission" date="2020-05" db="UniProtKB">
        <authorList>
            <consortium name="EnsemblMetazoa"/>
        </authorList>
    </citation>
    <scope>IDENTIFICATION</scope>
</reference>
<feature type="region of interest" description="Disordered" evidence="6">
    <location>
        <begin position="316"/>
        <end position="358"/>
    </location>
</feature>
<dbReference type="Proteomes" id="UP000030765">
    <property type="component" value="Unassembled WGS sequence"/>
</dbReference>
<keyword evidence="2 7" id="KW-0732">Signal</keyword>
<dbReference type="OrthoDB" id="6020543at2759"/>
<dbReference type="AlphaFoldDB" id="A0A084WM71"/>
<dbReference type="SUPFAM" id="SSF57625">
    <property type="entry name" value="Invertebrate chitin-binding proteins"/>
    <property type="match status" value="12"/>
</dbReference>
<feature type="domain" description="Chitin-binding type-2" evidence="8">
    <location>
        <begin position="381"/>
        <end position="439"/>
    </location>
</feature>
<feature type="domain" description="Chitin-binding type-2" evidence="8">
    <location>
        <begin position="169"/>
        <end position="228"/>
    </location>
</feature>
<evidence type="ECO:0000256" key="6">
    <source>
        <dbReference type="SAM" id="MobiDB-lite"/>
    </source>
</evidence>
<dbReference type="Gene3D" id="2.170.140.10">
    <property type="entry name" value="Chitin binding domain"/>
    <property type="match status" value="12"/>
</dbReference>
<feature type="domain" description="Chitin-binding type-2" evidence="8">
    <location>
        <begin position="243"/>
        <end position="303"/>
    </location>
</feature>
<dbReference type="PANTHER" id="PTHR23301:SF0">
    <property type="entry name" value="CHITIN-BINDING TYPE-2 DOMAIN-CONTAINING PROTEIN-RELATED"/>
    <property type="match status" value="1"/>
</dbReference>
<feature type="signal peptide" evidence="7">
    <location>
        <begin position="1"/>
        <end position="17"/>
    </location>
</feature>
<dbReference type="PANTHER" id="PTHR23301">
    <property type="entry name" value="CHITIN BINDING PERITROPHIN-A"/>
    <property type="match status" value="1"/>
</dbReference>
<evidence type="ECO:0000313" key="9">
    <source>
        <dbReference type="EMBL" id="KFB51315.1"/>
    </source>
</evidence>
<protein>
    <recommendedName>
        <fullName evidence="8">Chitin-binding type-2 domain-containing protein</fullName>
    </recommendedName>
</protein>
<feature type="domain" description="Chitin-binding type-2" evidence="8">
    <location>
        <begin position="979"/>
        <end position="1037"/>
    </location>
</feature>
<accession>A0A084WM71</accession>
<keyword evidence="1" id="KW-0147">Chitin-binding</keyword>
<evidence type="ECO:0000256" key="2">
    <source>
        <dbReference type="ARBA" id="ARBA00022729"/>
    </source>
</evidence>
<dbReference type="PRINTS" id="PR01217">
    <property type="entry name" value="PRICHEXTENSN"/>
</dbReference>
<gene>
    <name evidence="9" type="ORF">ZHAS_00019368</name>
</gene>
<evidence type="ECO:0000256" key="3">
    <source>
        <dbReference type="ARBA" id="ARBA00022737"/>
    </source>
</evidence>
<feature type="domain" description="Chitin-binding type-2" evidence="8">
    <location>
        <begin position="689"/>
        <end position="744"/>
    </location>
</feature>
<dbReference type="GO" id="GO:0005576">
    <property type="term" value="C:extracellular region"/>
    <property type="evidence" value="ECO:0007669"/>
    <property type="project" value="InterPro"/>
</dbReference>
<evidence type="ECO:0000256" key="5">
    <source>
        <dbReference type="ARBA" id="ARBA00023180"/>
    </source>
</evidence>
<dbReference type="EnsemblMetazoa" id="ASIC019368-RA">
    <property type="protein sequence ID" value="ASIC019368-PA"/>
    <property type="gene ID" value="ASIC019368"/>
</dbReference>
<dbReference type="VEuPathDB" id="VectorBase:ASIS002788"/>
<feature type="chain" id="PRO_5001785061" description="Chitin-binding type-2 domain-containing protein" evidence="7">
    <location>
        <begin position="18"/>
        <end position="1274"/>
    </location>
</feature>
<dbReference type="OMA" id="IPTKCPA"/>
<feature type="region of interest" description="Disordered" evidence="6">
    <location>
        <begin position="617"/>
        <end position="666"/>
    </location>
</feature>
<feature type="domain" description="Chitin-binding type-2" evidence="8">
    <location>
        <begin position="1069"/>
        <end position="1127"/>
    </location>
</feature>
<dbReference type="Pfam" id="PF01607">
    <property type="entry name" value="CBM_14"/>
    <property type="match status" value="12"/>
</dbReference>
<proteinExistence type="predicted"/>
<name>A0A084WM71_ANOSI</name>
<keyword evidence="4" id="KW-1015">Disulfide bond</keyword>
<dbReference type="InterPro" id="IPR051940">
    <property type="entry name" value="Chitin_bind-dev_reg"/>
</dbReference>
<dbReference type="EMBL" id="KE525351">
    <property type="protein sequence ID" value="KFB51315.1"/>
    <property type="molecule type" value="Genomic_DNA"/>
</dbReference>
<dbReference type="EMBL" id="ATLV01024390">
    <property type="status" value="NOT_ANNOTATED_CDS"/>
    <property type="molecule type" value="Genomic_DNA"/>
</dbReference>
<dbReference type="VEuPathDB" id="VectorBase:ASIS005003"/>
<dbReference type="VEuPathDB" id="VectorBase:ASIS004168"/>
<keyword evidence="5" id="KW-0325">Glycoprotein</keyword>
<evidence type="ECO:0000256" key="1">
    <source>
        <dbReference type="ARBA" id="ARBA00022669"/>
    </source>
</evidence>
<sequence length="1274" mass="135254">MKLYLAVIAAALHLAQGQGSSPCVPGVTCPTFNCVADSRCPLVNPPEGPVLFSHPNCAKFYKCSNGEACEYDCPAGLHFNPRELACDWPERACYSRCPINENPFEPTVLPHETNCELFYKCDLGNRCLIECPLGQHFSVQTGRCEFPDVACCDARVACTGVVAEFCVPDSRCTIFDDPFNPTILPHSDCGRFYKCSFGQACEKTCPLGQHFSAQEQRCERPDIACCDPSIPCTGLLPDPCTPDARCSIFDDPDNPTTLPHAFACDRFYMCSFGRACELPCPPGEHFDATSGRCDRPDIACCDNSIPCLSSPTAPPVTLPPPTIPPPTVPPPTIPPPTVPPPTIPPPTVPPPTPITPGPGPSDPCIPGVTCPPVGTGNCMTHPQCPPANGPNVTLFRHSDCHMFYKCDMGRACEMYCPAGLHFNANLLVCDWPVNACCDPTLPCNPPCIPGATCPPTAPTVGPPTLPPPTLPPPTLPPPTLPPPTLLPPTIPPPTLPPPTIPPPTLPPPTLPPPTLPPPGLDPCIPGVTCPPNDSGNCAFDSRCPSANGPVATLLPHNDCTMFYKCDSGKICEHYCPAGLHFNAVLNVCDWPSSACCDITVPCNPPCIPGVTCPPTGPTPGPPTQPPPTQPPPTQPPPTVPPPTLPPPTLPPPTQPPPTLPPPTLPPPGPDPCIPGVTCPPNDSGNCVLDTRCPSRNGPEPTLLPHNDCSKFYKCNDGKACEHYCPPGLHFNVDLKVCDWPSSACCDITVPCNPPCIPGVTCPPTGPTPGPPTQPPPTQPPPTQPPPTLPPPTLPPPTLPPPTQPPPTLPPPTLPPPTLPPPTLPPPGLDPCVPGVTCPPNDSGNCVVDSRCPSRNGPEPTLLPHSECSKFYKCNDGKACEHYCPPGLHFNVDLKVCDWPSSACCDITVPCNPPCIPGVTCPPTGPAPGPPTQPPPTVPPPTIPPPTLPPPTLPPPIVPPTGPDPCIPGVTCPPTNCHDDMRCPANDGGKPTLFAHTSCEKFYKCSNRKACEHNCPPGLHFNAVQFVCDWPEWAGCDPTLTPPCIPATLAYGQQPCDPSVTCPTFNCHPHPNCPNKDDRYPVLLPHNECDKFYKCSGGNACEQQCPVGLHYNAQEQACDWPQRARCDTTLPEEGSDESISDCIPHPECPVSSKITVLLPHQDCSKFYKCTGPFACPMDCPPLLDFNPKVNACDWPERACCNPTIPCDPCIPGVTCPPNGNCGKFYKCQTGRACEFDCPPGLHFNKDRMVCDWPHQACCDPTIECVPACIPGVTCP</sequence>
<feature type="region of interest" description="Disordered" evidence="6">
    <location>
        <begin position="766"/>
        <end position="825"/>
    </location>
</feature>
<reference evidence="9 11" key="1">
    <citation type="journal article" date="2014" name="BMC Genomics">
        <title>Genome sequence of Anopheles sinensis provides insight into genetics basis of mosquito competence for malaria parasites.</title>
        <authorList>
            <person name="Zhou D."/>
            <person name="Zhang D."/>
            <person name="Ding G."/>
            <person name="Shi L."/>
            <person name="Hou Q."/>
            <person name="Ye Y."/>
            <person name="Xu Y."/>
            <person name="Zhou H."/>
            <person name="Xiong C."/>
            <person name="Li S."/>
            <person name="Yu J."/>
            <person name="Hong S."/>
            <person name="Yu X."/>
            <person name="Zou P."/>
            <person name="Chen C."/>
            <person name="Chang X."/>
            <person name="Wang W."/>
            <person name="Lv Y."/>
            <person name="Sun Y."/>
            <person name="Ma L."/>
            <person name="Shen B."/>
            <person name="Zhu C."/>
        </authorList>
    </citation>
    <scope>NUCLEOTIDE SEQUENCE [LARGE SCALE GENOMIC DNA]</scope>
</reference>
<dbReference type="InterPro" id="IPR002557">
    <property type="entry name" value="Chitin-bd_dom"/>
</dbReference>
<feature type="domain" description="Chitin-binding type-2" evidence="8">
    <location>
        <begin position="97"/>
        <end position="154"/>
    </location>
</feature>
<evidence type="ECO:0000259" key="8">
    <source>
        <dbReference type="PROSITE" id="PS50940"/>
    </source>
</evidence>
<feature type="region of interest" description="Disordered" evidence="6">
    <location>
        <begin position="925"/>
        <end position="954"/>
    </location>
</feature>
<evidence type="ECO:0000256" key="4">
    <source>
        <dbReference type="ARBA" id="ARBA00023157"/>
    </source>
</evidence>
<feature type="domain" description="Chitin-binding type-2" evidence="8">
    <location>
        <begin position="1202"/>
        <end position="1259"/>
    </location>
</feature>
<dbReference type="STRING" id="74873.A0A084WM71"/>
<feature type="region of interest" description="Disordered" evidence="6">
    <location>
        <begin position="464"/>
        <end position="512"/>
    </location>
</feature>
<feature type="domain" description="Chitin-binding type-2" evidence="8">
    <location>
        <begin position="540"/>
        <end position="595"/>
    </location>
</feature>
<dbReference type="PROSITE" id="PS50940">
    <property type="entry name" value="CHIT_BIND_II"/>
    <property type="match status" value="12"/>
</dbReference>
<feature type="domain" description="Chitin-binding type-2" evidence="8">
    <location>
        <begin position="37"/>
        <end position="95"/>
    </location>
</feature>
<organism evidence="10 11">
    <name type="scientific">Anopheles sinensis</name>
    <name type="common">Mosquito</name>
    <dbReference type="NCBI Taxonomy" id="74873"/>
    <lineage>
        <taxon>Eukaryota</taxon>
        <taxon>Metazoa</taxon>
        <taxon>Ecdysozoa</taxon>
        <taxon>Arthropoda</taxon>
        <taxon>Hexapoda</taxon>
        <taxon>Insecta</taxon>
        <taxon>Pterygota</taxon>
        <taxon>Neoptera</taxon>
        <taxon>Endopterygota</taxon>
        <taxon>Diptera</taxon>
        <taxon>Nematocera</taxon>
        <taxon>Culicoidea</taxon>
        <taxon>Culicidae</taxon>
        <taxon>Anophelinae</taxon>
        <taxon>Anopheles</taxon>
    </lineage>
</organism>
<keyword evidence="3" id="KW-0677">Repeat</keyword>
<evidence type="ECO:0000313" key="11">
    <source>
        <dbReference type="Proteomes" id="UP000030765"/>
    </source>
</evidence>
<keyword evidence="11" id="KW-1185">Reference proteome</keyword>
<dbReference type="InterPro" id="IPR036508">
    <property type="entry name" value="Chitin-bd_dom_sf"/>
</dbReference>
<dbReference type="EMBL" id="ATLV01024391">
    <property type="status" value="NOT_ANNOTATED_CDS"/>
    <property type="molecule type" value="Genomic_DNA"/>
</dbReference>